<dbReference type="AlphaFoldDB" id="A0A4R3LAW0"/>
<dbReference type="RefSeq" id="WP_131923266.1">
    <property type="nucleotide sequence ID" value="NZ_SMAG01000001.1"/>
</dbReference>
<keyword evidence="2" id="KW-1185">Reference proteome</keyword>
<evidence type="ECO:0000313" key="1">
    <source>
        <dbReference type="EMBL" id="TCS96889.1"/>
    </source>
</evidence>
<evidence type="ECO:0000313" key="2">
    <source>
        <dbReference type="Proteomes" id="UP000294937"/>
    </source>
</evidence>
<proteinExistence type="predicted"/>
<reference evidence="1 2" key="1">
    <citation type="submission" date="2019-03" db="EMBL/GenBank/DDBJ databases">
        <title>Genomic Encyclopedia of Type Strains, Phase IV (KMG-IV): sequencing the most valuable type-strain genomes for metagenomic binning, comparative biology and taxonomic classification.</title>
        <authorList>
            <person name="Goeker M."/>
        </authorList>
    </citation>
    <scope>NUCLEOTIDE SEQUENCE [LARGE SCALE GENOMIC DNA]</scope>
    <source>
        <strain evidence="1 2">DSM 45707</strain>
    </source>
</reference>
<comment type="caution">
    <text evidence="1">The sequence shown here is derived from an EMBL/GenBank/DDBJ whole genome shotgun (WGS) entry which is preliminary data.</text>
</comment>
<accession>A0A4R3LAW0</accession>
<organism evidence="1 2">
    <name type="scientific">Hazenella coriacea</name>
    <dbReference type="NCBI Taxonomy" id="1179467"/>
    <lineage>
        <taxon>Bacteria</taxon>
        <taxon>Bacillati</taxon>
        <taxon>Bacillota</taxon>
        <taxon>Bacilli</taxon>
        <taxon>Bacillales</taxon>
        <taxon>Thermoactinomycetaceae</taxon>
        <taxon>Hazenella</taxon>
    </lineage>
</organism>
<gene>
    <name evidence="1" type="ORF">EDD58_101534</name>
</gene>
<protein>
    <submittedName>
        <fullName evidence="1">Uncharacterized protein</fullName>
    </submittedName>
</protein>
<dbReference type="OrthoDB" id="2990526at2"/>
<sequence>MANKQTQMEFTIKGWLYDHITLTWKNGKLFGDHPEILEIIQTRVQQLEKVKAMILCKETHQYFTENYLQQPLSAFIVIQNILEEIYESPSLRDILQLNSNQHSNPFTVGQT</sequence>
<dbReference type="EMBL" id="SMAG01000001">
    <property type="protein sequence ID" value="TCS96889.1"/>
    <property type="molecule type" value="Genomic_DNA"/>
</dbReference>
<name>A0A4R3LAW0_9BACL</name>
<dbReference type="Proteomes" id="UP000294937">
    <property type="component" value="Unassembled WGS sequence"/>
</dbReference>